<accession>A0A9Q1GY18</accession>
<dbReference type="EMBL" id="JAIZAY010000015">
    <property type="protein sequence ID" value="KAJ8027839.1"/>
    <property type="molecule type" value="Genomic_DNA"/>
</dbReference>
<gene>
    <name evidence="2" type="ORF">HOLleu_29909</name>
</gene>
<dbReference type="Proteomes" id="UP001152320">
    <property type="component" value="Chromosome 15"/>
</dbReference>
<feature type="transmembrane region" description="Helical" evidence="1">
    <location>
        <begin position="31"/>
        <end position="53"/>
    </location>
</feature>
<sequence>MVCCTCMWLSSVLRAKKKFQIDVLLLLLVKLFNICAFFYVNMSLFFLSVMVTVHSFCSLKKSLQQADVCDKDPYITL</sequence>
<keyword evidence="1" id="KW-0472">Membrane</keyword>
<dbReference type="AlphaFoldDB" id="A0A9Q1GY18"/>
<keyword evidence="3" id="KW-1185">Reference proteome</keyword>
<proteinExistence type="predicted"/>
<evidence type="ECO:0000313" key="2">
    <source>
        <dbReference type="EMBL" id="KAJ8027839.1"/>
    </source>
</evidence>
<name>A0A9Q1GY18_HOLLE</name>
<protein>
    <submittedName>
        <fullName evidence="2">Uncharacterized protein</fullName>
    </submittedName>
</protein>
<comment type="caution">
    <text evidence="2">The sequence shown here is derived from an EMBL/GenBank/DDBJ whole genome shotgun (WGS) entry which is preliminary data.</text>
</comment>
<reference evidence="2" key="1">
    <citation type="submission" date="2021-10" db="EMBL/GenBank/DDBJ databases">
        <title>Tropical sea cucumber genome reveals ecological adaptation and Cuvierian tubules defense mechanism.</title>
        <authorList>
            <person name="Chen T."/>
        </authorList>
    </citation>
    <scope>NUCLEOTIDE SEQUENCE</scope>
    <source>
        <strain evidence="2">Nanhai2018</strain>
        <tissue evidence="2">Muscle</tissue>
    </source>
</reference>
<keyword evidence="1" id="KW-1133">Transmembrane helix</keyword>
<evidence type="ECO:0000256" key="1">
    <source>
        <dbReference type="SAM" id="Phobius"/>
    </source>
</evidence>
<keyword evidence="1" id="KW-0812">Transmembrane</keyword>
<organism evidence="2 3">
    <name type="scientific">Holothuria leucospilota</name>
    <name type="common">Black long sea cucumber</name>
    <name type="synonym">Mertensiothuria leucospilota</name>
    <dbReference type="NCBI Taxonomy" id="206669"/>
    <lineage>
        <taxon>Eukaryota</taxon>
        <taxon>Metazoa</taxon>
        <taxon>Echinodermata</taxon>
        <taxon>Eleutherozoa</taxon>
        <taxon>Echinozoa</taxon>
        <taxon>Holothuroidea</taxon>
        <taxon>Aspidochirotacea</taxon>
        <taxon>Aspidochirotida</taxon>
        <taxon>Holothuriidae</taxon>
        <taxon>Holothuria</taxon>
    </lineage>
</organism>
<evidence type="ECO:0000313" key="3">
    <source>
        <dbReference type="Proteomes" id="UP001152320"/>
    </source>
</evidence>